<gene>
    <name evidence="3" type="ORF">SAMN05216353_11756</name>
</gene>
<evidence type="ECO:0000256" key="1">
    <source>
        <dbReference type="SAM" id="Coils"/>
    </source>
</evidence>
<dbReference type="CDD" id="cd00093">
    <property type="entry name" value="HTH_XRE"/>
    <property type="match status" value="1"/>
</dbReference>
<name>A0A1I2NB54_9BACI</name>
<dbReference type="Pfam" id="PF13022">
    <property type="entry name" value="HTH_Tnp_1_2"/>
    <property type="match status" value="1"/>
</dbReference>
<accession>A0A1I2NB54</accession>
<dbReference type="InterPro" id="IPR010982">
    <property type="entry name" value="Lambda_DNA-bd_dom_sf"/>
</dbReference>
<dbReference type="Gene3D" id="1.10.10.60">
    <property type="entry name" value="Homeodomain-like"/>
    <property type="match status" value="1"/>
</dbReference>
<dbReference type="InterPro" id="IPR024978">
    <property type="entry name" value="Homeodomain_phBC6A51-type"/>
</dbReference>
<dbReference type="OrthoDB" id="2661800at2"/>
<reference evidence="4" key="1">
    <citation type="submission" date="2016-10" db="EMBL/GenBank/DDBJ databases">
        <authorList>
            <person name="Varghese N."/>
            <person name="Submissions S."/>
        </authorList>
    </citation>
    <scope>NUCLEOTIDE SEQUENCE [LARGE SCALE GENOMIC DNA]</scope>
    <source>
        <strain evidence="4">FP5</strain>
    </source>
</reference>
<evidence type="ECO:0000313" key="3">
    <source>
        <dbReference type="EMBL" id="SFF98967.1"/>
    </source>
</evidence>
<dbReference type="EMBL" id="FOOG01000017">
    <property type="protein sequence ID" value="SFF98967.1"/>
    <property type="molecule type" value="Genomic_DNA"/>
</dbReference>
<proteinExistence type="predicted"/>
<evidence type="ECO:0000259" key="2">
    <source>
        <dbReference type="PROSITE" id="PS50943"/>
    </source>
</evidence>
<dbReference type="GO" id="GO:0003677">
    <property type="term" value="F:DNA binding"/>
    <property type="evidence" value="ECO:0007669"/>
    <property type="project" value="InterPro"/>
</dbReference>
<dbReference type="RefSeq" id="WP_089752063.1">
    <property type="nucleotide sequence ID" value="NZ_FOOG01000017.1"/>
</dbReference>
<organism evidence="3 4">
    <name type="scientific">Halobacillus alkaliphilus</name>
    <dbReference type="NCBI Taxonomy" id="396056"/>
    <lineage>
        <taxon>Bacteria</taxon>
        <taxon>Bacillati</taxon>
        <taxon>Bacillota</taxon>
        <taxon>Bacilli</taxon>
        <taxon>Bacillales</taxon>
        <taxon>Bacillaceae</taxon>
        <taxon>Halobacillus</taxon>
    </lineage>
</organism>
<evidence type="ECO:0000313" key="4">
    <source>
        <dbReference type="Proteomes" id="UP000198897"/>
    </source>
</evidence>
<protein>
    <submittedName>
        <fullName evidence="3">Helix-turn-helix of insertion element transposase</fullName>
    </submittedName>
</protein>
<dbReference type="Proteomes" id="UP000198897">
    <property type="component" value="Unassembled WGS sequence"/>
</dbReference>
<dbReference type="AlphaFoldDB" id="A0A1I2NB54"/>
<dbReference type="PROSITE" id="PS50943">
    <property type="entry name" value="HTH_CROC1"/>
    <property type="match status" value="1"/>
</dbReference>
<dbReference type="SUPFAM" id="SSF47413">
    <property type="entry name" value="lambda repressor-like DNA-binding domains"/>
    <property type="match status" value="1"/>
</dbReference>
<feature type="coiled-coil region" evidence="1">
    <location>
        <begin position="119"/>
        <end position="146"/>
    </location>
</feature>
<sequence length="162" mass="19196">MARRKQEQQFDNEIMDRNDSAKTWAIEFMSLSDNGGYTQKELAEKLGVSRKTITRWKKDEHFQEEVRKRAVEKAGEHLPEVLDVLMQNIRAGKDKSIENYLKLVGLIQENQFTFNQNVNTEEQQTNDEINKHVEDLREQLQQTESIDVHYREVDTLEKENEK</sequence>
<dbReference type="InterPro" id="IPR001387">
    <property type="entry name" value="Cro/C1-type_HTH"/>
</dbReference>
<keyword evidence="1" id="KW-0175">Coiled coil</keyword>
<feature type="domain" description="HTH cro/C1-type" evidence="2">
    <location>
        <begin position="36"/>
        <end position="56"/>
    </location>
</feature>
<keyword evidence="4" id="KW-1185">Reference proteome</keyword>